<dbReference type="Pfam" id="PF04456">
    <property type="entry name" value="DUF503"/>
    <property type="match status" value="1"/>
</dbReference>
<gene>
    <name evidence="1" type="ORF">G7058_05070</name>
</gene>
<evidence type="ECO:0000313" key="1">
    <source>
        <dbReference type="EMBL" id="QIK51484.1"/>
    </source>
</evidence>
<dbReference type="InterPro" id="IPR007546">
    <property type="entry name" value="DUF503"/>
</dbReference>
<evidence type="ECO:0000313" key="2">
    <source>
        <dbReference type="Proteomes" id="UP000501830"/>
    </source>
</evidence>
<reference evidence="1 2" key="1">
    <citation type="journal article" date="2017" name="Int. J. Syst. Evol. Microbiol.">
        <title>Jeotgalibaca porci sp. nov. and Jeotgalibaca arthritidis sp. nov., isolated from pigs, and emended description of the genus Jeotgalibaca.</title>
        <authorList>
            <person name="Zamora L."/>
            <person name="Perez-Sancho M."/>
            <person name="Dominguez L."/>
            <person name="Fernandez-Garayzabal J.F."/>
            <person name="Vela A.I."/>
        </authorList>
    </citation>
    <scope>NUCLEOTIDE SEQUENCE [LARGE SCALE GENOMIC DNA]</scope>
    <source>
        <strain evidence="1 2">CCUG 69148</strain>
    </source>
</reference>
<dbReference type="GeneID" id="94552641"/>
<keyword evidence="2" id="KW-1185">Reference proteome</keyword>
<dbReference type="Gene3D" id="3.30.70.1120">
    <property type="entry name" value="TT1725-like"/>
    <property type="match status" value="1"/>
</dbReference>
<dbReference type="Proteomes" id="UP000501830">
    <property type="component" value="Chromosome"/>
</dbReference>
<accession>A0A6G7WGV5</accession>
<dbReference type="KEGG" id="jpo:G7058_05070"/>
<protein>
    <submittedName>
        <fullName evidence="1">DUF503 domain-containing protein</fullName>
    </submittedName>
</protein>
<dbReference type="RefSeq" id="WP_166062541.1">
    <property type="nucleotide sequence ID" value="NZ_CP049889.1"/>
</dbReference>
<sequence length="91" mass="10553">MFFINRVLSFKIYDSYSLKDKRSTVKSLIKRIHNRYNVSIAEVGEQDMLNVSKIGIAITSSSQLIAQQTLDAVIEEIEARYEIEIFDIQEH</sequence>
<name>A0A6G7WGV5_9LACT</name>
<dbReference type="AlphaFoldDB" id="A0A6G7WGV5"/>
<dbReference type="EMBL" id="CP049889">
    <property type="protein sequence ID" value="QIK51484.1"/>
    <property type="molecule type" value="Genomic_DNA"/>
</dbReference>
<dbReference type="PANTHER" id="PTHR36441">
    <property type="entry name" value="HYPOTHETICAL CYTOSOLIC PROTEIN"/>
    <property type="match status" value="1"/>
</dbReference>
<dbReference type="PANTHER" id="PTHR36441:SF1">
    <property type="entry name" value="DUF503 DOMAIN-CONTAINING PROTEIN"/>
    <property type="match status" value="1"/>
</dbReference>
<dbReference type="InterPro" id="IPR036746">
    <property type="entry name" value="TT1725-like_sf"/>
</dbReference>
<proteinExistence type="predicted"/>
<organism evidence="1 2">
    <name type="scientific">Jeotgalibaca porci</name>
    <dbReference type="NCBI Taxonomy" id="1868793"/>
    <lineage>
        <taxon>Bacteria</taxon>
        <taxon>Bacillati</taxon>
        <taxon>Bacillota</taxon>
        <taxon>Bacilli</taxon>
        <taxon>Lactobacillales</taxon>
        <taxon>Carnobacteriaceae</taxon>
        <taxon>Jeotgalibaca</taxon>
    </lineage>
</organism>
<dbReference type="SUPFAM" id="SSF103007">
    <property type="entry name" value="Hypothetical protein TT1725"/>
    <property type="match status" value="1"/>
</dbReference>